<comment type="caution">
    <text evidence="2">The sequence shown here is derived from an EMBL/GenBank/DDBJ whole genome shotgun (WGS) entry which is preliminary data.</text>
</comment>
<feature type="compositionally biased region" description="Pro residues" evidence="1">
    <location>
        <begin position="391"/>
        <end position="400"/>
    </location>
</feature>
<feature type="compositionally biased region" description="Basic and acidic residues" evidence="1">
    <location>
        <begin position="199"/>
        <end position="209"/>
    </location>
</feature>
<feature type="compositionally biased region" description="Polar residues" evidence="1">
    <location>
        <begin position="302"/>
        <end position="320"/>
    </location>
</feature>
<feature type="compositionally biased region" description="Basic residues" evidence="1">
    <location>
        <begin position="268"/>
        <end position="277"/>
    </location>
</feature>
<feature type="compositionally biased region" description="Polar residues" evidence="1">
    <location>
        <begin position="148"/>
        <end position="157"/>
    </location>
</feature>
<sequence>MSDSGEDGTGLMGAHDANAHTYSTNNADGQSIPPVPPLPGKQSPSSDLPLPPPPYLSNQGSPSLSMQGNMPLPQVPGTAPPAPPLPMNNAQMPGPAHNYNDYQANSGNAYEKRQSTYSDNNDDDDGAQLYSFGTIKMHPDQSREPDMQNPTNHSKSPATVAVKHLSSSSAFNDANNNIHPQSQDYGYVENWVAANNHYDPSEPARRAEISRNQNAGSSIDDLVETMLESFSGQPSTNSSKAPPPEIPLPTILPDTYGQDKTVSISVDHKRKANAKRKLLQEAMAEDNDDDFLDSDSDNMSSKGISPRNTTDPANKWKPSSVNYDNIAAHIAQALSQPNDSTAHRELHVANQIESSDTSPLSEEYIATPPATSHSGPPPAPPLPESSAAPRNGPPPAPPLP</sequence>
<protein>
    <submittedName>
        <fullName evidence="2">Uncharacterized protein</fullName>
    </submittedName>
</protein>
<accession>A0A9W8M018</accession>
<keyword evidence="3" id="KW-1185">Reference proteome</keyword>
<feature type="compositionally biased region" description="Acidic residues" evidence="1">
    <location>
        <begin position="283"/>
        <end position="296"/>
    </location>
</feature>
<feature type="region of interest" description="Disordered" evidence="1">
    <location>
        <begin position="199"/>
        <end position="320"/>
    </location>
</feature>
<evidence type="ECO:0000256" key="1">
    <source>
        <dbReference type="SAM" id="MobiDB-lite"/>
    </source>
</evidence>
<evidence type="ECO:0000313" key="2">
    <source>
        <dbReference type="EMBL" id="KAJ2852364.1"/>
    </source>
</evidence>
<gene>
    <name evidence="2" type="ORF">IWW36_000251</name>
</gene>
<evidence type="ECO:0000313" key="3">
    <source>
        <dbReference type="Proteomes" id="UP001139887"/>
    </source>
</evidence>
<dbReference type="AlphaFoldDB" id="A0A9W8M018"/>
<proteinExistence type="predicted"/>
<feature type="compositionally biased region" description="Polar residues" evidence="1">
    <location>
        <begin position="351"/>
        <end position="360"/>
    </location>
</feature>
<feature type="compositionally biased region" description="Polar residues" evidence="1">
    <location>
        <begin position="58"/>
        <end position="68"/>
    </location>
</feature>
<dbReference type="OrthoDB" id="5580953at2759"/>
<feature type="region of interest" description="Disordered" evidence="1">
    <location>
        <begin position="332"/>
        <end position="400"/>
    </location>
</feature>
<dbReference type="Proteomes" id="UP001139887">
    <property type="component" value="Unassembled WGS sequence"/>
</dbReference>
<feature type="compositionally biased region" description="Basic and acidic residues" evidence="1">
    <location>
        <begin position="137"/>
        <end position="146"/>
    </location>
</feature>
<feature type="region of interest" description="Disordered" evidence="1">
    <location>
        <begin position="1"/>
        <end position="162"/>
    </location>
</feature>
<feature type="compositionally biased region" description="Polar residues" evidence="1">
    <location>
        <begin position="228"/>
        <end position="240"/>
    </location>
</feature>
<reference evidence="2" key="1">
    <citation type="submission" date="2022-07" db="EMBL/GenBank/DDBJ databases">
        <title>Phylogenomic reconstructions and comparative analyses of Kickxellomycotina fungi.</title>
        <authorList>
            <person name="Reynolds N.K."/>
            <person name="Stajich J.E."/>
            <person name="Barry K."/>
            <person name="Grigoriev I.V."/>
            <person name="Crous P."/>
            <person name="Smith M.E."/>
        </authorList>
    </citation>
    <scope>NUCLEOTIDE SEQUENCE</scope>
    <source>
        <strain evidence="2">NRRL 1566</strain>
    </source>
</reference>
<feature type="compositionally biased region" description="Polar residues" evidence="1">
    <location>
        <begin position="20"/>
        <end position="29"/>
    </location>
</feature>
<organism evidence="2 3">
    <name type="scientific">Coemansia brasiliensis</name>
    <dbReference type="NCBI Taxonomy" id="2650707"/>
    <lineage>
        <taxon>Eukaryota</taxon>
        <taxon>Fungi</taxon>
        <taxon>Fungi incertae sedis</taxon>
        <taxon>Zoopagomycota</taxon>
        <taxon>Kickxellomycotina</taxon>
        <taxon>Kickxellomycetes</taxon>
        <taxon>Kickxellales</taxon>
        <taxon>Kickxellaceae</taxon>
        <taxon>Coemansia</taxon>
    </lineage>
</organism>
<dbReference type="EMBL" id="JANBUW010000003">
    <property type="protein sequence ID" value="KAJ2852364.1"/>
    <property type="molecule type" value="Genomic_DNA"/>
</dbReference>
<name>A0A9W8M018_9FUNG</name>